<dbReference type="Pfam" id="PF15663">
    <property type="entry name" value="zf-CCCH_3"/>
    <property type="match status" value="1"/>
</dbReference>
<evidence type="ECO:0000256" key="6">
    <source>
        <dbReference type="SAM" id="MobiDB-lite"/>
    </source>
</evidence>
<dbReference type="EMBL" id="MCFD01000002">
    <property type="protein sequence ID" value="ORX72731.1"/>
    <property type="molecule type" value="Genomic_DNA"/>
</dbReference>
<proteinExistence type="predicted"/>
<feature type="region of interest" description="Disordered" evidence="6">
    <location>
        <begin position="490"/>
        <end position="778"/>
    </location>
</feature>
<protein>
    <recommendedName>
        <fullName evidence="7">C3H1-type domain-containing protein</fullName>
    </recommendedName>
</protein>
<feature type="zinc finger region" description="C3H1-type" evidence="4">
    <location>
        <begin position="2"/>
        <end position="29"/>
    </location>
</feature>
<feature type="compositionally biased region" description="Low complexity" evidence="6">
    <location>
        <begin position="717"/>
        <end position="730"/>
    </location>
</feature>
<keyword evidence="3 4" id="KW-0862">Zinc</keyword>
<evidence type="ECO:0000313" key="8">
    <source>
        <dbReference type="EMBL" id="ORX72731.1"/>
    </source>
</evidence>
<dbReference type="SMART" id="SM00356">
    <property type="entry name" value="ZnF_C3H1"/>
    <property type="match status" value="2"/>
</dbReference>
<feature type="coiled-coil region" evidence="5">
    <location>
        <begin position="348"/>
        <end position="375"/>
    </location>
</feature>
<dbReference type="InterPro" id="IPR041686">
    <property type="entry name" value="Znf-CCCH_3"/>
</dbReference>
<dbReference type="SUPFAM" id="SSF90229">
    <property type="entry name" value="CCCH zinc finger"/>
    <property type="match status" value="1"/>
</dbReference>
<evidence type="ECO:0000259" key="7">
    <source>
        <dbReference type="PROSITE" id="PS50103"/>
    </source>
</evidence>
<feature type="compositionally biased region" description="Low complexity" evidence="6">
    <location>
        <begin position="666"/>
        <end position="680"/>
    </location>
</feature>
<accession>A0A1Y1WGQ4</accession>
<organism evidence="8 9">
    <name type="scientific">Linderina pennispora</name>
    <dbReference type="NCBI Taxonomy" id="61395"/>
    <lineage>
        <taxon>Eukaryota</taxon>
        <taxon>Fungi</taxon>
        <taxon>Fungi incertae sedis</taxon>
        <taxon>Zoopagomycota</taxon>
        <taxon>Kickxellomycotina</taxon>
        <taxon>Kickxellomycetes</taxon>
        <taxon>Kickxellales</taxon>
        <taxon>Kickxellaceae</taxon>
        <taxon>Linderina</taxon>
    </lineage>
</organism>
<evidence type="ECO:0000313" key="9">
    <source>
        <dbReference type="Proteomes" id="UP000193922"/>
    </source>
</evidence>
<sequence>MPTTQEDCHFFLQGSCRNGDQCQFRHSLAARSTEDVCPAYAQTGKCPQQDCGKRHTGNAHRPAKGPQEIQCRNEENGGVCTRPGCHFKHLRPQGAPGGNPTSMFGRPPRPSALNPSAKVFVPRQTSGNFEGDGGPQFRPRYPVKEMTLRAGGGQRVAQQSAFATQARPSPRAARSQPQTSPFQTTGVFGASVFQSQQKSAFEGQQTSAFQSQPTSAFRPKQSSAFQNQQASAFGSSTQPTFRGSSAFVSGAESTFGSTSSAFRAKRSVVSTSADDVEMGDGDGESAPVQAPASTTTLQPLKGFAVQSAFGQMGMQSSAFAAKLAPAPLQTNQTTQQSNPKDQQRELKKQKLMAQLAEKKRQLELQKQQHQQQENLGAKVWARPTEPAAEPESGNTQQQKDLGAKVWVRPSGSGTRPEKPTQLKEPQAQTASVMAKPTMPQLVPGSSSASGQHIKSIYDILGIQKESPQVPKVPIRKRTADAVLAPAVTWTPTPSASINSSLAPPMPAKVSFVRSPSPSPSPMLRTNQSSRFSGSVQSPQLPSYEATPSDHASPDCTPADKQASLDDHSYNRESVAHSAVPGILSQAALTQKTEEDADQGPIPNVDLSATTDAKKASSSPPPAVPGVVIELANSESTSVPLDSVQEPPAELTSCPELLEEQPPRQPKPQVQATAAAPKKALSPPPSKPSADQPVIKIRSFQEIMADKRRKKEQAALIAAGLPPTTGATTTAQKDLPPETPKTALPTTPGKRAREEDGPIETKRAKATPKKPKTPKREIPDYVALFEREMADIDMADLSGPLASSSPTDRISSADLEEFYMGSTLEQILS</sequence>
<dbReference type="Gene3D" id="4.10.1000.10">
    <property type="entry name" value="Zinc finger, CCCH-type"/>
    <property type="match status" value="1"/>
</dbReference>
<feature type="compositionally biased region" description="Polar residues" evidence="6">
    <location>
        <begin position="156"/>
        <end position="167"/>
    </location>
</feature>
<comment type="caution">
    <text evidence="8">The sequence shown here is derived from an EMBL/GenBank/DDBJ whole genome shotgun (WGS) entry which is preliminary data.</text>
</comment>
<dbReference type="RefSeq" id="XP_040746071.1">
    <property type="nucleotide sequence ID" value="XM_040889645.1"/>
</dbReference>
<dbReference type="InterPro" id="IPR036855">
    <property type="entry name" value="Znf_CCCH_sf"/>
</dbReference>
<keyword evidence="1 4" id="KW-0479">Metal-binding</keyword>
<feature type="compositionally biased region" description="Basic and acidic residues" evidence="6">
    <location>
        <begin position="750"/>
        <end position="762"/>
    </location>
</feature>
<dbReference type="GeneID" id="63806293"/>
<feature type="compositionally biased region" description="Polar residues" evidence="6">
    <location>
        <begin position="523"/>
        <end position="540"/>
    </location>
</feature>
<gene>
    <name evidence="8" type="ORF">DL89DRAFT_281450</name>
</gene>
<evidence type="ECO:0000256" key="3">
    <source>
        <dbReference type="ARBA" id="ARBA00022833"/>
    </source>
</evidence>
<feature type="region of interest" description="Disordered" evidence="6">
    <location>
        <begin position="273"/>
        <end position="293"/>
    </location>
</feature>
<feature type="compositionally biased region" description="Low complexity" evidence="6">
    <location>
        <begin position="221"/>
        <end position="236"/>
    </location>
</feature>
<feature type="domain" description="C3H1-type" evidence="7">
    <location>
        <begin position="2"/>
        <end position="29"/>
    </location>
</feature>
<keyword evidence="5" id="KW-0175">Coiled coil</keyword>
<feature type="region of interest" description="Disordered" evidence="6">
    <location>
        <begin position="203"/>
        <end position="240"/>
    </location>
</feature>
<dbReference type="PROSITE" id="PS50103">
    <property type="entry name" value="ZF_C3H1"/>
    <property type="match status" value="1"/>
</dbReference>
<dbReference type="STRING" id="61395.A0A1Y1WGQ4"/>
<evidence type="ECO:0000256" key="2">
    <source>
        <dbReference type="ARBA" id="ARBA00022771"/>
    </source>
</evidence>
<dbReference type="Proteomes" id="UP000193922">
    <property type="component" value="Unassembled WGS sequence"/>
</dbReference>
<feature type="compositionally biased region" description="Basic and acidic residues" evidence="6">
    <location>
        <begin position="562"/>
        <end position="574"/>
    </location>
</feature>
<feature type="region of interest" description="Disordered" evidence="6">
    <location>
        <begin position="149"/>
        <end position="184"/>
    </location>
</feature>
<dbReference type="OrthoDB" id="5395350at2759"/>
<evidence type="ECO:0000256" key="1">
    <source>
        <dbReference type="ARBA" id="ARBA00022723"/>
    </source>
</evidence>
<feature type="compositionally biased region" description="Acidic residues" evidence="6">
    <location>
        <begin position="274"/>
        <end position="283"/>
    </location>
</feature>
<name>A0A1Y1WGQ4_9FUNG</name>
<reference evidence="8 9" key="1">
    <citation type="submission" date="2016-07" db="EMBL/GenBank/DDBJ databases">
        <title>Pervasive Adenine N6-methylation of Active Genes in Fungi.</title>
        <authorList>
            <consortium name="DOE Joint Genome Institute"/>
            <person name="Mondo S.J."/>
            <person name="Dannebaum R.O."/>
            <person name="Kuo R.C."/>
            <person name="Labutti K."/>
            <person name="Haridas S."/>
            <person name="Kuo A."/>
            <person name="Salamov A."/>
            <person name="Ahrendt S.R."/>
            <person name="Lipzen A."/>
            <person name="Sullivan W."/>
            <person name="Andreopoulos W.B."/>
            <person name="Clum A."/>
            <person name="Lindquist E."/>
            <person name="Daum C."/>
            <person name="Ramamoorthy G.K."/>
            <person name="Gryganskyi A."/>
            <person name="Culley D."/>
            <person name="Magnuson J.K."/>
            <person name="James T.Y."/>
            <person name="O'Malley M.A."/>
            <person name="Stajich J.E."/>
            <person name="Spatafora J.W."/>
            <person name="Visel A."/>
            <person name="Grigoriev I.V."/>
        </authorList>
    </citation>
    <scope>NUCLEOTIDE SEQUENCE [LARGE SCALE GENOMIC DNA]</scope>
    <source>
        <strain evidence="8 9">ATCC 12442</strain>
    </source>
</reference>
<evidence type="ECO:0000256" key="5">
    <source>
        <dbReference type="SAM" id="Coils"/>
    </source>
</evidence>
<keyword evidence="2 4" id="KW-0863">Zinc-finger</keyword>
<keyword evidence="9" id="KW-1185">Reference proteome</keyword>
<dbReference type="GO" id="GO:0008270">
    <property type="term" value="F:zinc ion binding"/>
    <property type="evidence" value="ECO:0007669"/>
    <property type="project" value="UniProtKB-KW"/>
</dbReference>
<dbReference type="AlphaFoldDB" id="A0A1Y1WGQ4"/>
<feature type="region of interest" description="Disordered" evidence="6">
    <location>
        <begin position="384"/>
        <end position="449"/>
    </location>
</feature>
<feature type="compositionally biased region" description="Polar residues" evidence="6">
    <location>
        <begin position="203"/>
        <end position="215"/>
    </location>
</feature>
<evidence type="ECO:0000256" key="4">
    <source>
        <dbReference type="PROSITE-ProRule" id="PRU00723"/>
    </source>
</evidence>
<feature type="compositionally biased region" description="Polar residues" evidence="6">
    <location>
        <begin position="490"/>
        <end position="501"/>
    </location>
</feature>
<feature type="compositionally biased region" description="Basic residues" evidence="6">
    <location>
        <begin position="763"/>
        <end position="772"/>
    </location>
</feature>
<dbReference type="InterPro" id="IPR000571">
    <property type="entry name" value="Znf_CCCH"/>
</dbReference>
<feature type="compositionally biased region" description="Polar residues" evidence="6">
    <location>
        <begin position="175"/>
        <end position="184"/>
    </location>
</feature>